<dbReference type="InterPro" id="IPR024735">
    <property type="entry name" value="TcpC"/>
</dbReference>
<dbReference type="EMBL" id="MYFO01000019">
    <property type="protein sequence ID" value="TFE86421.1"/>
    <property type="molecule type" value="Genomic_DNA"/>
</dbReference>
<dbReference type="OrthoDB" id="2579683at2"/>
<dbReference type="Gene3D" id="3.10.450.540">
    <property type="match status" value="2"/>
</dbReference>
<evidence type="ECO:0000313" key="2">
    <source>
        <dbReference type="Proteomes" id="UP000298246"/>
    </source>
</evidence>
<dbReference type="InterPro" id="IPR035628">
    <property type="entry name" value="TcpC_C"/>
</dbReference>
<proteinExistence type="predicted"/>
<dbReference type="AlphaFoldDB" id="A0A4Y8Q004"/>
<reference evidence="1 2" key="1">
    <citation type="submission" date="2017-03" db="EMBL/GenBank/DDBJ databases">
        <title>Isolation of Levoglucosan Utilizing Bacteria.</title>
        <authorList>
            <person name="Arya A.S."/>
        </authorList>
    </citation>
    <scope>NUCLEOTIDE SEQUENCE [LARGE SCALE GENOMIC DNA]</scope>
    <source>
        <strain evidence="1 2">MEC069</strain>
    </source>
</reference>
<protein>
    <recommendedName>
        <fullName evidence="3">Conjugal transfer protein</fullName>
    </recommendedName>
</protein>
<name>A0A4Y8Q004_9BACL</name>
<dbReference type="CDD" id="cd16428">
    <property type="entry name" value="TcpC_C"/>
    <property type="match status" value="1"/>
</dbReference>
<keyword evidence="2" id="KW-1185">Reference proteome</keyword>
<organism evidence="1 2">
    <name type="scientific">Paenibacillus athensensis</name>
    <dbReference type="NCBI Taxonomy" id="1967502"/>
    <lineage>
        <taxon>Bacteria</taxon>
        <taxon>Bacillati</taxon>
        <taxon>Bacillota</taxon>
        <taxon>Bacilli</taxon>
        <taxon>Bacillales</taxon>
        <taxon>Paenibacillaceae</taxon>
        <taxon>Paenibacillus</taxon>
    </lineage>
</organism>
<gene>
    <name evidence="1" type="ORF">B5M42_15150</name>
</gene>
<sequence>MDIRIIPKALIWGMLTLSTLGAISSWVKPEADRAVVAEQAALKQQMAVHTATNFAREWMTWSGEELPEDRLNRLKPYVNPSALARIGQIKTEQKSDQQKVVAAEFVSLSEQDAPKVAVRIRVIVLNPARTVWEVEVPVWVQLGKGAMVTAPPLMRIAQEPFAVSEIKRTDPAVPGSEKERMRPAVEGFLKVMCEGKDAESLLNYVRTDTKLTPLQGRIHFNSLDHLEASGSGPSYTASATFTVKDAATGISFAQVWQLAVTEENQKFFIGAIHP</sequence>
<dbReference type="RefSeq" id="WP_134754276.1">
    <property type="nucleotide sequence ID" value="NZ_MYFO02000014.1"/>
</dbReference>
<evidence type="ECO:0008006" key="3">
    <source>
        <dbReference type="Google" id="ProtNLM"/>
    </source>
</evidence>
<comment type="caution">
    <text evidence="1">The sequence shown here is derived from an EMBL/GenBank/DDBJ whole genome shotgun (WGS) entry which is preliminary data.</text>
</comment>
<dbReference type="Pfam" id="PF12642">
    <property type="entry name" value="TpcC"/>
    <property type="match status" value="1"/>
</dbReference>
<dbReference type="Proteomes" id="UP000298246">
    <property type="component" value="Unassembled WGS sequence"/>
</dbReference>
<accession>A0A4Y8Q004</accession>
<evidence type="ECO:0000313" key="1">
    <source>
        <dbReference type="EMBL" id="TFE86421.1"/>
    </source>
</evidence>